<comment type="caution">
    <text evidence="13">The sequence shown here is derived from an EMBL/GenBank/DDBJ whole genome shotgun (WGS) entry which is preliminary data.</text>
</comment>
<reference evidence="13 14" key="1">
    <citation type="submission" date="2018-10" db="EMBL/GenBank/DDBJ databases">
        <title>Genomic Encyclopedia of Archaeal and Bacterial Type Strains, Phase II (KMG-II): from individual species to whole genera.</title>
        <authorList>
            <person name="Goeker M."/>
        </authorList>
    </citation>
    <scope>NUCLEOTIDE SEQUENCE [LARGE SCALE GENOMIC DNA]</scope>
    <source>
        <strain evidence="13 14">RP-AC37</strain>
    </source>
</reference>
<dbReference type="RefSeq" id="WP_231121681.1">
    <property type="nucleotide sequence ID" value="NZ_RBWV01000011.1"/>
</dbReference>
<feature type="region of interest" description="Disordered" evidence="12">
    <location>
        <begin position="126"/>
        <end position="153"/>
    </location>
</feature>
<comment type="similarity">
    <text evidence="11">Belongs to the KdpC family.</text>
</comment>
<dbReference type="PANTHER" id="PTHR30042:SF2">
    <property type="entry name" value="POTASSIUM-TRANSPORTING ATPASE KDPC SUBUNIT"/>
    <property type="match status" value="1"/>
</dbReference>
<dbReference type="NCBIfam" id="NF001454">
    <property type="entry name" value="PRK00315.1"/>
    <property type="match status" value="1"/>
</dbReference>
<evidence type="ECO:0000256" key="9">
    <source>
        <dbReference type="ARBA" id="ARBA00023065"/>
    </source>
</evidence>
<evidence type="ECO:0000256" key="7">
    <source>
        <dbReference type="ARBA" id="ARBA00022958"/>
    </source>
</evidence>
<evidence type="ECO:0000313" key="14">
    <source>
        <dbReference type="Proteomes" id="UP000281955"/>
    </source>
</evidence>
<evidence type="ECO:0000256" key="3">
    <source>
        <dbReference type="ARBA" id="ARBA00022538"/>
    </source>
</evidence>
<organism evidence="13 14">
    <name type="scientific">Motilibacter peucedani</name>
    <dbReference type="NCBI Taxonomy" id="598650"/>
    <lineage>
        <taxon>Bacteria</taxon>
        <taxon>Bacillati</taxon>
        <taxon>Actinomycetota</taxon>
        <taxon>Actinomycetes</taxon>
        <taxon>Motilibacterales</taxon>
        <taxon>Motilibacteraceae</taxon>
        <taxon>Motilibacter</taxon>
    </lineage>
</organism>
<feature type="compositionally biased region" description="Low complexity" evidence="12">
    <location>
        <begin position="91"/>
        <end position="105"/>
    </location>
</feature>
<dbReference type="GO" id="GO:0005524">
    <property type="term" value="F:ATP binding"/>
    <property type="evidence" value="ECO:0007669"/>
    <property type="project" value="UniProtKB-UniRule"/>
</dbReference>
<keyword evidence="14" id="KW-1185">Reference proteome</keyword>
<dbReference type="InterPro" id="IPR003820">
    <property type="entry name" value="KdpC"/>
</dbReference>
<dbReference type="AlphaFoldDB" id="A0A420XQI5"/>
<keyword evidence="4 11" id="KW-0812">Transmembrane</keyword>
<dbReference type="PANTHER" id="PTHR30042">
    <property type="entry name" value="POTASSIUM-TRANSPORTING ATPASE C CHAIN"/>
    <property type="match status" value="1"/>
</dbReference>
<dbReference type="FunCoup" id="A0A420XQI5">
    <property type="interactions" value="23"/>
</dbReference>
<keyword evidence="9 11" id="KW-0406">Ion transport</keyword>
<dbReference type="PIRSF" id="PIRSF001296">
    <property type="entry name" value="K_ATPase_KdpC"/>
    <property type="match status" value="1"/>
</dbReference>
<comment type="subcellular location">
    <subcellularLocation>
        <location evidence="11">Cell membrane</location>
        <topology evidence="11">Single-pass membrane protein</topology>
    </subcellularLocation>
</comment>
<dbReference type="EMBL" id="RBWV01000011">
    <property type="protein sequence ID" value="RKS75515.1"/>
    <property type="molecule type" value="Genomic_DNA"/>
</dbReference>
<evidence type="ECO:0000256" key="8">
    <source>
        <dbReference type="ARBA" id="ARBA00022989"/>
    </source>
</evidence>
<dbReference type="Proteomes" id="UP000281955">
    <property type="component" value="Unassembled WGS sequence"/>
</dbReference>
<evidence type="ECO:0000256" key="1">
    <source>
        <dbReference type="ARBA" id="ARBA00022448"/>
    </source>
</evidence>
<dbReference type="HAMAP" id="MF_00276">
    <property type="entry name" value="KdpC"/>
    <property type="match status" value="1"/>
</dbReference>
<evidence type="ECO:0000256" key="2">
    <source>
        <dbReference type="ARBA" id="ARBA00022475"/>
    </source>
</evidence>
<proteinExistence type="inferred from homology"/>
<dbReference type="NCBIfam" id="TIGR00681">
    <property type="entry name" value="kdpC"/>
    <property type="match status" value="1"/>
</dbReference>
<evidence type="ECO:0000256" key="4">
    <source>
        <dbReference type="ARBA" id="ARBA00022692"/>
    </source>
</evidence>
<keyword evidence="5 11" id="KW-0547">Nucleotide-binding</keyword>
<accession>A0A420XQI5</accession>
<dbReference type="Pfam" id="PF02669">
    <property type="entry name" value="KdpC"/>
    <property type="match status" value="1"/>
</dbReference>
<protein>
    <recommendedName>
        <fullName evidence="11">Potassium-transporting ATPase KdpC subunit</fullName>
    </recommendedName>
    <alternativeName>
        <fullName evidence="11">ATP phosphohydrolase [potassium-transporting] C chain</fullName>
    </alternativeName>
    <alternativeName>
        <fullName evidence="11">Potassium-binding and translocating subunit C</fullName>
    </alternativeName>
    <alternativeName>
        <fullName evidence="11">Potassium-translocating ATPase C chain</fullName>
    </alternativeName>
</protein>
<keyword evidence="7 11" id="KW-0630">Potassium</keyword>
<dbReference type="InParanoid" id="A0A420XQI5"/>
<evidence type="ECO:0000256" key="10">
    <source>
        <dbReference type="ARBA" id="ARBA00023136"/>
    </source>
</evidence>
<evidence type="ECO:0000256" key="11">
    <source>
        <dbReference type="HAMAP-Rule" id="MF_00276"/>
    </source>
</evidence>
<keyword evidence="2 11" id="KW-1003">Cell membrane</keyword>
<keyword evidence="1 11" id="KW-0813">Transport</keyword>
<feature type="transmembrane region" description="Helical" evidence="11">
    <location>
        <begin position="21"/>
        <end position="40"/>
    </location>
</feature>
<gene>
    <name evidence="11" type="primary">kdpC</name>
    <name evidence="13" type="ORF">CLV35_1985</name>
</gene>
<keyword evidence="8 11" id="KW-1133">Transmembrane helix</keyword>
<dbReference type="GO" id="GO:0005886">
    <property type="term" value="C:plasma membrane"/>
    <property type="evidence" value="ECO:0007669"/>
    <property type="project" value="UniProtKB-SubCell"/>
</dbReference>
<comment type="subunit">
    <text evidence="11">The system is composed of three essential subunits: KdpA, KdpB and KdpC.</text>
</comment>
<evidence type="ECO:0000256" key="12">
    <source>
        <dbReference type="SAM" id="MobiDB-lite"/>
    </source>
</evidence>
<keyword evidence="10 11" id="KW-0472">Membrane</keyword>
<keyword evidence="3 11" id="KW-0633">Potassium transport</keyword>
<sequence>MPTTEGRTPPARASWAPQALAALRALALLTVVLGIAYPLLVTGIAKVALPGRADGSLLTRDGTVVGSSLLGQSFSDPQGKPLPQWFQPRPSAAGDGYDAASSSASNLGPENPDLLRAVEERRAAAAAADGTAPADVPPDALTASGSGLDPDISPEYARQQVARVARARGLDPAVVRRLVDAHVTGRTLGFLGEPHVRVLELNLALARLR</sequence>
<evidence type="ECO:0000256" key="5">
    <source>
        <dbReference type="ARBA" id="ARBA00022741"/>
    </source>
</evidence>
<keyword evidence="6 11" id="KW-0067">ATP-binding</keyword>
<evidence type="ECO:0000313" key="13">
    <source>
        <dbReference type="EMBL" id="RKS75515.1"/>
    </source>
</evidence>
<feature type="region of interest" description="Disordered" evidence="12">
    <location>
        <begin position="69"/>
        <end position="111"/>
    </location>
</feature>
<name>A0A420XQI5_9ACTN</name>
<comment type="function">
    <text evidence="11">Part of the high-affinity ATP-driven potassium transport (or Kdp) system, which catalyzes the hydrolysis of ATP coupled with the electrogenic transport of potassium into the cytoplasm. This subunit acts as a catalytic chaperone that increases the ATP-binding affinity of the ATP-hydrolyzing subunit KdpB by the formation of a transient KdpB/KdpC/ATP ternary complex.</text>
</comment>
<evidence type="ECO:0000256" key="6">
    <source>
        <dbReference type="ARBA" id="ARBA00022840"/>
    </source>
</evidence>
<feature type="compositionally biased region" description="Low complexity" evidence="12">
    <location>
        <begin position="126"/>
        <end position="140"/>
    </location>
</feature>
<dbReference type="GO" id="GO:0008556">
    <property type="term" value="F:P-type potassium transmembrane transporter activity"/>
    <property type="evidence" value="ECO:0007669"/>
    <property type="project" value="InterPro"/>
</dbReference>